<dbReference type="EMBL" id="GEGO01006027">
    <property type="protein sequence ID" value="JAR89377.1"/>
    <property type="molecule type" value="Transcribed_RNA"/>
</dbReference>
<evidence type="ECO:0000313" key="2">
    <source>
        <dbReference type="EMBL" id="JAR89377.1"/>
    </source>
</evidence>
<reference evidence="2" key="1">
    <citation type="journal article" date="2018" name="PLoS Negl. Trop. Dis.">
        <title>Sialome diversity of ticks revealed by RNAseq of single tick salivary glands.</title>
        <authorList>
            <person name="Perner J."/>
            <person name="Kropackova S."/>
            <person name="Kopacek P."/>
            <person name="Ribeiro J.M."/>
        </authorList>
    </citation>
    <scope>NUCLEOTIDE SEQUENCE</scope>
    <source>
        <strain evidence="2">Siblings of single egg batch collected in Ceske Budejovice</strain>
        <tissue evidence="2">Salivary glands</tissue>
    </source>
</reference>
<sequence>MGKVAMPSLSVVAFVLRFFGPLFVNCISIPRAASPFRYVTWAMTYVFTPGLKLFWLLLVEMTNGVVEKTAFSLRAVCLAAVASSVTVASITRRYRPRNRLSRGAPSRRAMLSLSTRKCARPSLRSLGSLPVPIHCSLPASLLRPKRYWTTP</sequence>
<keyword evidence="1" id="KW-0812">Transmembrane</keyword>
<dbReference type="AlphaFoldDB" id="A0A147BF09"/>
<protein>
    <submittedName>
        <fullName evidence="2">Uncharacterized protein</fullName>
    </submittedName>
</protein>
<proteinExistence type="predicted"/>
<keyword evidence="1" id="KW-1133">Transmembrane helix</keyword>
<feature type="transmembrane region" description="Helical" evidence="1">
    <location>
        <begin position="71"/>
        <end position="91"/>
    </location>
</feature>
<feature type="transmembrane region" description="Helical" evidence="1">
    <location>
        <begin position="6"/>
        <end position="26"/>
    </location>
</feature>
<organism evidence="2">
    <name type="scientific">Ixodes ricinus</name>
    <name type="common">Common tick</name>
    <name type="synonym">Acarus ricinus</name>
    <dbReference type="NCBI Taxonomy" id="34613"/>
    <lineage>
        <taxon>Eukaryota</taxon>
        <taxon>Metazoa</taxon>
        <taxon>Ecdysozoa</taxon>
        <taxon>Arthropoda</taxon>
        <taxon>Chelicerata</taxon>
        <taxon>Arachnida</taxon>
        <taxon>Acari</taxon>
        <taxon>Parasitiformes</taxon>
        <taxon>Ixodida</taxon>
        <taxon>Ixodoidea</taxon>
        <taxon>Ixodidae</taxon>
        <taxon>Ixodinae</taxon>
        <taxon>Ixodes</taxon>
    </lineage>
</organism>
<keyword evidence="1" id="KW-0472">Membrane</keyword>
<accession>A0A147BF09</accession>
<feature type="transmembrane region" description="Helical" evidence="1">
    <location>
        <begin position="38"/>
        <end position="59"/>
    </location>
</feature>
<evidence type="ECO:0000256" key="1">
    <source>
        <dbReference type="SAM" id="Phobius"/>
    </source>
</evidence>
<name>A0A147BF09_IXORI</name>